<proteinExistence type="predicted"/>
<name>A0AAX4J7F2_9CAUD</name>
<evidence type="ECO:0000313" key="1">
    <source>
        <dbReference type="EMBL" id="WRW34696.1"/>
    </source>
</evidence>
<accession>A0AAX4J7F2</accession>
<evidence type="ECO:0000313" key="2">
    <source>
        <dbReference type="Proteomes" id="UP001432109"/>
    </source>
</evidence>
<dbReference type="Proteomes" id="UP001432109">
    <property type="component" value="Segment"/>
</dbReference>
<dbReference type="EMBL" id="PP034390">
    <property type="protein sequence ID" value="WRW34696.1"/>
    <property type="molecule type" value="Genomic_DNA"/>
</dbReference>
<protein>
    <submittedName>
        <fullName evidence="1">Uncharacterized protein</fullName>
    </submittedName>
</protein>
<organism evidence="1 2">
    <name type="scientific">Staphylococcus phage CF5</name>
    <dbReference type="NCBI Taxonomy" id="3113739"/>
    <lineage>
        <taxon>Viruses</taxon>
        <taxon>Duplodnaviria</taxon>
        <taxon>Heunggongvirae</taxon>
        <taxon>Uroviricota</taxon>
        <taxon>Caudoviricetes</taxon>
        <taxon>Herelleviridae</taxon>
        <taxon>Twortvirinae</taxon>
        <taxon>Silviavirus</taxon>
    </lineage>
</organism>
<gene>
    <name evidence="1" type="ORF">CF5_0012</name>
</gene>
<reference evidence="1" key="1">
    <citation type="submission" date="2023-12" db="EMBL/GenBank/DDBJ databases">
        <title>Isolation and Characterisation of Novel Lytic Bacteriophages for therapeutic applications in Prosthetic Joint Infections.</title>
        <authorList>
            <person name="Burton N."/>
            <person name="Melo L.D.R."/>
            <person name="Pearce B."/>
            <person name="Tadesse M.D."/>
            <person name="Vryonis E."/>
            <person name="Sagona A."/>
        </authorList>
    </citation>
    <scope>NUCLEOTIDE SEQUENCE</scope>
</reference>
<sequence length="136" mass="15794">MKTITQEELNKKLDLHALWLEDSTKGGKLMEITYSDLVNNVKENGVPSAYGNGDVIYRLDEPYGIVYNVVKEELSLYKEGIIVKVINKDIKDIMDISGLSRFNNVYNMIDYYDNLYQKEQEEKNKKQEAVKDFLSK</sequence>